<dbReference type="Gene3D" id="3.40.525.10">
    <property type="entry name" value="CRAL-TRIO lipid binding domain"/>
    <property type="match status" value="1"/>
</dbReference>
<accession>A0A6P8QSR4</accession>
<dbReference type="CDD" id="cd02905">
    <property type="entry name" value="Macro_GDAP2-like"/>
    <property type="match status" value="1"/>
</dbReference>
<dbReference type="OrthoDB" id="365077at2759"/>
<dbReference type="Proteomes" id="UP000515159">
    <property type="component" value="Chromosome 4"/>
</dbReference>
<dbReference type="Gene3D" id="3.40.220.10">
    <property type="entry name" value="Leucine Aminopeptidase, subunit E, domain 1"/>
    <property type="match status" value="1"/>
</dbReference>
<evidence type="ECO:0000313" key="3">
    <source>
        <dbReference type="Proteomes" id="UP000515159"/>
    </source>
</evidence>
<dbReference type="GeneID" id="117359790"/>
<dbReference type="PROSITE" id="PS51154">
    <property type="entry name" value="MACRO"/>
    <property type="match status" value="1"/>
</dbReference>
<dbReference type="Pfam" id="PF13716">
    <property type="entry name" value="CRAL_TRIO_2"/>
    <property type="match status" value="1"/>
</dbReference>
<reference evidence="4 5" key="1">
    <citation type="submission" date="2025-04" db="UniProtKB">
        <authorList>
            <consortium name="RefSeq"/>
        </authorList>
    </citation>
    <scope>IDENTIFICATION</scope>
</reference>
<evidence type="ECO:0000256" key="1">
    <source>
        <dbReference type="ARBA" id="ARBA00008355"/>
    </source>
</evidence>
<dbReference type="InterPro" id="IPR036865">
    <property type="entry name" value="CRAL-TRIO_dom_sf"/>
</dbReference>
<evidence type="ECO:0000313" key="4">
    <source>
        <dbReference type="RefSeq" id="XP_033798925.1"/>
    </source>
</evidence>
<dbReference type="AlphaFoldDB" id="A0A6P8QSR4"/>
<dbReference type="CTD" id="54834"/>
<dbReference type="RefSeq" id="XP_033798925.1">
    <property type="nucleotide sequence ID" value="XM_033943034.1"/>
</dbReference>
<dbReference type="PANTHER" id="PTHR11106">
    <property type="entry name" value="GANGLIOSIDE INDUCED DIFFERENTIATION ASSOCIATED PROTEIN 2-RELATED"/>
    <property type="match status" value="1"/>
</dbReference>
<organism evidence="3 4">
    <name type="scientific">Geotrypetes seraphini</name>
    <name type="common">Gaboon caecilian</name>
    <name type="synonym">Caecilia seraphini</name>
    <dbReference type="NCBI Taxonomy" id="260995"/>
    <lineage>
        <taxon>Eukaryota</taxon>
        <taxon>Metazoa</taxon>
        <taxon>Chordata</taxon>
        <taxon>Craniata</taxon>
        <taxon>Vertebrata</taxon>
        <taxon>Euteleostomi</taxon>
        <taxon>Amphibia</taxon>
        <taxon>Gymnophiona</taxon>
        <taxon>Geotrypetes</taxon>
    </lineage>
</organism>
<gene>
    <name evidence="4 5" type="primary">GDAP2</name>
</gene>
<dbReference type="InterPro" id="IPR043472">
    <property type="entry name" value="Macro_dom-like"/>
</dbReference>
<evidence type="ECO:0000313" key="5">
    <source>
        <dbReference type="RefSeq" id="XP_033798926.1"/>
    </source>
</evidence>
<dbReference type="RefSeq" id="XP_033798926.1">
    <property type="nucleotide sequence ID" value="XM_033943035.1"/>
</dbReference>
<name>A0A6P8QSR4_GEOSA</name>
<dbReference type="KEGG" id="gsh:117359790"/>
<dbReference type="SUPFAM" id="SSF52949">
    <property type="entry name" value="Macro domain-like"/>
    <property type="match status" value="1"/>
</dbReference>
<sequence>MDPLGAPSHFVNIETLPCWNDIYEDDQVDSSEAQLENKQDGSANSPFPCSKNINAKVILWKGDVALLNCTAIVNTSNEILTDKNPVSESILIYAGPELQEDLQKLKGCRTGEAKLTKGFNLAARFIIHTVGPKYKPKYRTAAESSLYSCYRNVLQLAKEYAMSSVGFCVIASAKRCYPLEDATHIALRTVRRFLEIHGETIDTVVFAVTDQEEATYKKLLPLYFPRTLKEESRSFACLPADIGNAEGEPVVPERQIRISEKPGLPDDGSDDELEMDLSSIGSHAFARMEEDVDKRRRLILQGQMSEVALQKQHQRNLIFLCSSYNRWLSRARTEDLSDIAALRALYQTGVDNCGRTVMVVVGRNIPVTLIDMEKALLYFIHVMDHIAVKEFVIVYFHTLTSEHNHLDSEFLKKMYDIVDFKYKKNLRALYFVHPTFRSKISTWFFTTFTVSGLKEKVHHVDRLQQLFTTIDPEQIDFPPFVLEYDAREYGPYYSYPFSPDL</sequence>
<protein>
    <submittedName>
        <fullName evidence="4 5">Ganglioside-induced differentiation-associated protein 2 isoform X1</fullName>
    </submittedName>
</protein>
<dbReference type="CDD" id="cd00170">
    <property type="entry name" value="SEC14"/>
    <property type="match status" value="1"/>
</dbReference>
<evidence type="ECO:0000259" key="2">
    <source>
        <dbReference type="PROSITE" id="PS51154"/>
    </source>
</evidence>
<dbReference type="InterPro" id="IPR002589">
    <property type="entry name" value="Macro_dom"/>
</dbReference>
<dbReference type="PANTHER" id="PTHR11106:SF72">
    <property type="entry name" value="GANGLIOSIDE-INDUCED DIFFERENTIATION-ASSOCIATED PROTEIN 2"/>
    <property type="match status" value="1"/>
</dbReference>
<dbReference type="Pfam" id="PF01661">
    <property type="entry name" value="Macro"/>
    <property type="match status" value="1"/>
</dbReference>
<feature type="domain" description="Macro" evidence="2">
    <location>
        <begin position="44"/>
        <end position="224"/>
    </location>
</feature>
<dbReference type="SMART" id="SM00506">
    <property type="entry name" value="A1pp"/>
    <property type="match status" value="1"/>
</dbReference>
<comment type="similarity">
    <text evidence="1">Belongs to the GDAP2 family.</text>
</comment>
<dbReference type="InterPro" id="IPR035793">
    <property type="entry name" value="Macro_GDAP2"/>
</dbReference>
<dbReference type="SUPFAM" id="SSF52087">
    <property type="entry name" value="CRAL/TRIO domain"/>
    <property type="match status" value="1"/>
</dbReference>
<keyword evidence="3" id="KW-1185">Reference proteome</keyword>
<proteinExistence type="inferred from homology"/>
<dbReference type="SMART" id="SM00516">
    <property type="entry name" value="SEC14"/>
    <property type="match status" value="1"/>
</dbReference>
<dbReference type="InterPro" id="IPR001251">
    <property type="entry name" value="CRAL-TRIO_dom"/>
</dbReference>